<evidence type="ECO:0000313" key="2">
    <source>
        <dbReference type="EMBL" id="MBT1703534.1"/>
    </source>
</evidence>
<dbReference type="Pfam" id="PF10988">
    <property type="entry name" value="DUF2807"/>
    <property type="match status" value="1"/>
</dbReference>
<accession>A0ABS5VRY7</accession>
<dbReference type="EMBL" id="JAHESD010000016">
    <property type="protein sequence ID" value="MBT1703534.1"/>
    <property type="molecule type" value="Genomic_DNA"/>
</dbReference>
<organism evidence="2 3">
    <name type="scientific">Chryseosolibacter indicus</name>
    <dbReference type="NCBI Taxonomy" id="2782351"/>
    <lineage>
        <taxon>Bacteria</taxon>
        <taxon>Pseudomonadati</taxon>
        <taxon>Bacteroidota</taxon>
        <taxon>Cytophagia</taxon>
        <taxon>Cytophagales</taxon>
        <taxon>Chryseotaleaceae</taxon>
        <taxon>Chryseosolibacter</taxon>
    </lineage>
</organism>
<dbReference type="RefSeq" id="WP_254153494.1">
    <property type="nucleotide sequence ID" value="NZ_JAHESD010000016.1"/>
</dbReference>
<dbReference type="InterPro" id="IPR021255">
    <property type="entry name" value="DUF2807"/>
</dbReference>
<protein>
    <submittedName>
        <fullName evidence="2">DUF2807 domain-containing protein</fullName>
    </submittedName>
</protein>
<feature type="domain" description="Putative auto-transporter adhesin head GIN" evidence="1">
    <location>
        <begin position="29"/>
        <end position="228"/>
    </location>
</feature>
<gene>
    <name evidence="2" type="ORF">KK060_09605</name>
</gene>
<proteinExistence type="predicted"/>
<evidence type="ECO:0000313" key="3">
    <source>
        <dbReference type="Proteomes" id="UP000772618"/>
    </source>
</evidence>
<sequence length="245" mass="27900">MKKTIVLTALICCTIFSYAQKEIERELKPFNKIIASPRINVILKKGETENIRLAYNNVSESKINIEVRNKTLHIYLDDAKKVEKTIRYHDNDGSRHGIYKDVTITAYVTYKDLEALEIRGEQELTCLDPIESEQFKLRAYGENEITLASLKTDYFKASLYGENRLKIKGGKVVEQRYRIFGENKIDTQEMKSAYTSTSIFGEGKLSVNSSEEVRVNAFGEPRISIDGGAHLSKRLVFGKADISQN</sequence>
<evidence type="ECO:0000259" key="1">
    <source>
        <dbReference type="Pfam" id="PF10988"/>
    </source>
</evidence>
<dbReference type="Gene3D" id="2.160.20.120">
    <property type="match status" value="1"/>
</dbReference>
<name>A0ABS5VRY7_9BACT</name>
<dbReference type="Proteomes" id="UP000772618">
    <property type="component" value="Unassembled WGS sequence"/>
</dbReference>
<reference evidence="2 3" key="1">
    <citation type="submission" date="2021-05" db="EMBL/GenBank/DDBJ databases">
        <title>A Polyphasic approach of four new species of the genus Ohtaekwangia: Ohtaekwangia histidinii sp. nov., Ohtaekwangia cretensis sp. nov., Ohtaekwangia indiensis sp. nov., Ohtaekwangia reichenbachii sp. nov. from diverse environment.</title>
        <authorList>
            <person name="Octaviana S."/>
        </authorList>
    </citation>
    <scope>NUCLEOTIDE SEQUENCE [LARGE SCALE GENOMIC DNA]</scope>
    <source>
        <strain evidence="2 3">PWU20</strain>
    </source>
</reference>
<keyword evidence="3" id="KW-1185">Reference proteome</keyword>
<comment type="caution">
    <text evidence="2">The sequence shown here is derived from an EMBL/GenBank/DDBJ whole genome shotgun (WGS) entry which is preliminary data.</text>
</comment>